<gene>
    <name evidence="1" type="ORF">EZS28_015101</name>
</gene>
<dbReference type="AlphaFoldDB" id="A0A5J4W3X7"/>
<dbReference type="Proteomes" id="UP000324800">
    <property type="component" value="Unassembled WGS sequence"/>
</dbReference>
<dbReference type="EMBL" id="SNRW01003610">
    <property type="protein sequence ID" value="KAA6389372.1"/>
    <property type="molecule type" value="Genomic_DNA"/>
</dbReference>
<proteinExistence type="predicted"/>
<protein>
    <submittedName>
        <fullName evidence="1">Uncharacterized protein</fullName>
    </submittedName>
</protein>
<name>A0A5J4W3X7_9EUKA</name>
<reference evidence="1 2" key="1">
    <citation type="submission" date="2019-03" db="EMBL/GenBank/DDBJ databases">
        <title>Single cell metagenomics reveals metabolic interactions within the superorganism composed of flagellate Streblomastix strix and complex community of Bacteroidetes bacteria on its surface.</title>
        <authorList>
            <person name="Treitli S.C."/>
            <person name="Kolisko M."/>
            <person name="Husnik F."/>
            <person name="Keeling P."/>
            <person name="Hampl V."/>
        </authorList>
    </citation>
    <scope>NUCLEOTIDE SEQUENCE [LARGE SCALE GENOMIC DNA]</scope>
    <source>
        <strain evidence="1">ST1C</strain>
    </source>
</reference>
<sequence length="83" mass="9501">MSSFRFISQWNYMVAAPIACIENLLICCQVAIRSILQHDDMDSFRKLLIGSFFHPAFEPPKGLGLLLLISLFEPIAELKCYKH</sequence>
<accession>A0A5J4W3X7</accession>
<evidence type="ECO:0000313" key="2">
    <source>
        <dbReference type="Proteomes" id="UP000324800"/>
    </source>
</evidence>
<evidence type="ECO:0000313" key="1">
    <source>
        <dbReference type="EMBL" id="KAA6389372.1"/>
    </source>
</evidence>
<organism evidence="1 2">
    <name type="scientific">Streblomastix strix</name>
    <dbReference type="NCBI Taxonomy" id="222440"/>
    <lineage>
        <taxon>Eukaryota</taxon>
        <taxon>Metamonada</taxon>
        <taxon>Preaxostyla</taxon>
        <taxon>Oxymonadida</taxon>
        <taxon>Streblomastigidae</taxon>
        <taxon>Streblomastix</taxon>
    </lineage>
</organism>
<comment type="caution">
    <text evidence="1">The sequence shown here is derived from an EMBL/GenBank/DDBJ whole genome shotgun (WGS) entry which is preliminary data.</text>
</comment>